<dbReference type="InterPro" id="IPR005955">
    <property type="entry name" value="GST_Zeta"/>
</dbReference>
<dbReference type="SUPFAM" id="SSF47616">
    <property type="entry name" value="GST C-terminal domain-like"/>
    <property type="match status" value="1"/>
</dbReference>
<dbReference type="PANTHER" id="PTHR42673">
    <property type="entry name" value="MALEYLACETOACETATE ISOMERASE"/>
    <property type="match status" value="1"/>
</dbReference>
<name>A0A9W8A1E7_9FUNG</name>
<dbReference type="GO" id="GO:0006559">
    <property type="term" value="P:L-phenylalanine catabolic process"/>
    <property type="evidence" value="ECO:0007669"/>
    <property type="project" value="TreeGrafter"/>
</dbReference>
<dbReference type="InterPro" id="IPR040079">
    <property type="entry name" value="Glutathione_S-Trfase"/>
</dbReference>
<sequence>MASTTTDSNPLPILYGYFRSSCSFRVRIVMNWKGIPYETQIVNLLKSEQHSEEYKKVNPSERVPSLKIVSGKDNQKVTLIQSTAIIEYLDEVYPQNPLLPRDNDGSSSSSTAGPLERSKIRAIVSLISNDIQPLQNVGVLNRMSEEERKTAPRDIITNGFKTLEEYLVRFGCGQYSVGDNVTMADAYLLPQVYNGLRYGVDMSQFPLISRVAKNLLELEAFANACPENQADCPDNLKDEISASWSKL</sequence>
<proteinExistence type="inferred from homology"/>
<dbReference type="SFLD" id="SFLDG00358">
    <property type="entry name" value="Main_(cytGST)"/>
    <property type="match status" value="1"/>
</dbReference>
<dbReference type="InterPro" id="IPR010987">
    <property type="entry name" value="Glutathione-S-Trfase_C-like"/>
</dbReference>
<dbReference type="PROSITE" id="PS50404">
    <property type="entry name" value="GST_NTER"/>
    <property type="match status" value="1"/>
</dbReference>
<dbReference type="SFLD" id="SFLDS00019">
    <property type="entry name" value="Glutathione_Transferase_(cytos"/>
    <property type="match status" value="1"/>
</dbReference>
<dbReference type="InterPro" id="IPR036249">
    <property type="entry name" value="Thioredoxin-like_sf"/>
</dbReference>
<dbReference type="Proteomes" id="UP001150538">
    <property type="component" value="Unassembled WGS sequence"/>
</dbReference>
<dbReference type="GO" id="GO:0004364">
    <property type="term" value="F:glutathione transferase activity"/>
    <property type="evidence" value="ECO:0007669"/>
    <property type="project" value="TreeGrafter"/>
</dbReference>
<dbReference type="CDD" id="cd03042">
    <property type="entry name" value="GST_N_Zeta"/>
    <property type="match status" value="1"/>
</dbReference>
<evidence type="ECO:0000259" key="2">
    <source>
        <dbReference type="PROSITE" id="PS50404"/>
    </source>
</evidence>
<accession>A0A9W8A1E7</accession>
<dbReference type="Gene3D" id="1.20.1050.10">
    <property type="match status" value="1"/>
</dbReference>
<reference evidence="4" key="1">
    <citation type="submission" date="2022-07" db="EMBL/GenBank/DDBJ databases">
        <title>Phylogenomic reconstructions and comparative analyses of Kickxellomycotina fungi.</title>
        <authorList>
            <person name="Reynolds N.K."/>
            <person name="Stajich J.E."/>
            <person name="Barry K."/>
            <person name="Grigoriev I.V."/>
            <person name="Crous P."/>
            <person name="Smith M.E."/>
        </authorList>
    </citation>
    <scope>NUCLEOTIDE SEQUENCE</scope>
    <source>
        <strain evidence="4">NBRC 100468</strain>
    </source>
</reference>
<dbReference type="CDD" id="cd03191">
    <property type="entry name" value="GST_C_Zeta"/>
    <property type="match status" value="1"/>
</dbReference>
<dbReference type="AlphaFoldDB" id="A0A9W8A1E7"/>
<dbReference type="GO" id="GO:0016034">
    <property type="term" value="F:maleylacetoacetate isomerase activity"/>
    <property type="evidence" value="ECO:0007669"/>
    <property type="project" value="TreeGrafter"/>
</dbReference>
<comment type="similarity">
    <text evidence="1">Belongs to the GST superfamily. Zeta family.</text>
</comment>
<dbReference type="GO" id="GO:0005737">
    <property type="term" value="C:cytoplasm"/>
    <property type="evidence" value="ECO:0007669"/>
    <property type="project" value="InterPro"/>
</dbReference>
<dbReference type="Pfam" id="PF13409">
    <property type="entry name" value="GST_N_2"/>
    <property type="match status" value="1"/>
</dbReference>
<keyword evidence="5" id="KW-1185">Reference proteome</keyword>
<dbReference type="OrthoDB" id="202840at2759"/>
<protein>
    <recommendedName>
        <fullName evidence="6">Maleylacetoacetate isomerase</fullName>
    </recommendedName>
</protein>
<dbReference type="NCBIfam" id="TIGR01262">
    <property type="entry name" value="maiA"/>
    <property type="match status" value="1"/>
</dbReference>
<evidence type="ECO:0000259" key="3">
    <source>
        <dbReference type="PROSITE" id="PS50405"/>
    </source>
</evidence>
<dbReference type="FunFam" id="1.20.1050.10:FF:000010">
    <property type="entry name" value="Maleylacetoacetate isomerase isoform 1"/>
    <property type="match status" value="1"/>
</dbReference>
<organism evidence="4 5">
    <name type="scientific">Mycoemilia scoparia</name>
    <dbReference type="NCBI Taxonomy" id="417184"/>
    <lineage>
        <taxon>Eukaryota</taxon>
        <taxon>Fungi</taxon>
        <taxon>Fungi incertae sedis</taxon>
        <taxon>Zoopagomycota</taxon>
        <taxon>Kickxellomycotina</taxon>
        <taxon>Kickxellomycetes</taxon>
        <taxon>Kickxellales</taxon>
        <taxon>Kickxellaceae</taxon>
        <taxon>Mycoemilia</taxon>
    </lineage>
</organism>
<dbReference type="SUPFAM" id="SSF52833">
    <property type="entry name" value="Thioredoxin-like"/>
    <property type="match status" value="1"/>
</dbReference>
<evidence type="ECO:0000313" key="4">
    <source>
        <dbReference type="EMBL" id="KAJ1917116.1"/>
    </source>
</evidence>
<dbReference type="EMBL" id="JANBPU010000080">
    <property type="protein sequence ID" value="KAJ1917116.1"/>
    <property type="molecule type" value="Genomic_DNA"/>
</dbReference>
<dbReference type="InterPro" id="IPR036282">
    <property type="entry name" value="Glutathione-S-Trfase_C_sf"/>
</dbReference>
<evidence type="ECO:0008006" key="6">
    <source>
        <dbReference type="Google" id="ProtNLM"/>
    </source>
</evidence>
<dbReference type="PROSITE" id="PS50405">
    <property type="entry name" value="GST_CTER"/>
    <property type="match status" value="1"/>
</dbReference>
<evidence type="ECO:0000256" key="1">
    <source>
        <dbReference type="ARBA" id="ARBA00010007"/>
    </source>
</evidence>
<comment type="caution">
    <text evidence="4">The sequence shown here is derived from an EMBL/GenBank/DDBJ whole genome shotgun (WGS) entry which is preliminary data.</text>
</comment>
<dbReference type="PANTHER" id="PTHR42673:SF4">
    <property type="entry name" value="MALEYLACETOACETATE ISOMERASE"/>
    <property type="match status" value="1"/>
</dbReference>
<feature type="domain" description="GST N-terminal" evidence="2">
    <location>
        <begin position="10"/>
        <end position="97"/>
    </location>
</feature>
<dbReference type="InterPro" id="IPR034333">
    <property type="entry name" value="GST_Zeta_N"/>
</dbReference>
<dbReference type="InterPro" id="IPR034330">
    <property type="entry name" value="GST_Zeta_C"/>
</dbReference>
<dbReference type="GO" id="GO:0006749">
    <property type="term" value="P:glutathione metabolic process"/>
    <property type="evidence" value="ECO:0007669"/>
    <property type="project" value="TreeGrafter"/>
</dbReference>
<evidence type="ECO:0000313" key="5">
    <source>
        <dbReference type="Proteomes" id="UP001150538"/>
    </source>
</evidence>
<feature type="domain" description="GST C-terminal" evidence="3">
    <location>
        <begin position="113"/>
        <end position="234"/>
    </location>
</feature>
<dbReference type="Gene3D" id="3.40.30.10">
    <property type="entry name" value="Glutaredoxin"/>
    <property type="match status" value="1"/>
</dbReference>
<dbReference type="InterPro" id="IPR004045">
    <property type="entry name" value="Glutathione_S-Trfase_N"/>
</dbReference>
<gene>
    <name evidence="4" type="ORF">H4219_003377</name>
</gene>